<gene>
    <name evidence="2" type="ORF">Y1Q_0022784</name>
</gene>
<reference evidence="2 3" key="1">
    <citation type="journal article" date="2012" name="Genome Biol.">
        <title>Sequencing three crocodilian genomes to illuminate the evolution of archosaurs and amniotes.</title>
        <authorList>
            <person name="St John J.A."/>
            <person name="Braun E.L."/>
            <person name="Isberg S.R."/>
            <person name="Miles L.G."/>
            <person name="Chong A.Y."/>
            <person name="Gongora J."/>
            <person name="Dalzell P."/>
            <person name="Moran C."/>
            <person name="Bed'hom B."/>
            <person name="Abzhanov A."/>
            <person name="Burgess S.C."/>
            <person name="Cooksey A.M."/>
            <person name="Castoe T.A."/>
            <person name="Crawford N.G."/>
            <person name="Densmore L.D."/>
            <person name="Drew J.C."/>
            <person name="Edwards S.V."/>
            <person name="Faircloth B.C."/>
            <person name="Fujita M.K."/>
            <person name="Greenwold M.J."/>
            <person name="Hoffmann F.G."/>
            <person name="Howard J.M."/>
            <person name="Iguchi T."/>
            <person name="Janes D.E."/>
            <person name="Khan S.Y."/>
            <person name="Kohno S."/>
            <person name="de Koning A.J."/>
            <person name="Lance S.L."/>
            <person name="McCarthy F.M."/>
            <person name="McCormack J.E."/>
            <person name="Merchant M.E."/>
            <person name="Peterson D.G."/>
            <person name="Pollock D.D."/>
            <person name="Pourmand N."/>
            <person name="Raney B.J."/>
            <person name="Roessler K.A."/>
            <person name="Sanford J.R."/>
            <person name="Sawyer R.H."/>
            <person name="Schmidt C.J."/>
            <person name="Triplett E.W."/>
            <person name="Tuberville T.D."/>
            <person name="Venegas-Anaya M."/>
            <person name="Howard J.T."/>
            <person name="Jarvis E.D."/>
            <person name="Guillette L.J.Jr."/>
            <person name="Glenn T.C."/>
            <person name="Green R.E."/>
            <person name="Ray D.A."/>
        </authorList>
    </citation>
    <scope>NUCLEOTIDE SEQUENCE [LARGE SCALE GENOMIC DNA]</scope>
    <source>
        <strain evidence="2">KSC_2009_1</strain>
    </source>
</reference>
<accession>A0A151N4H4</accession>
<comment type="caution">
    <text evidence="2">The sequence shown here is derived from an EMBL/GenBank/DDBJ whole genome shotgun (WGS) entry which is preliminary data.</text>
</comment>
<dbReference type="AlphaFoldDB" id="A0A151N4H4"/>
<evidence type="ECO:0000256" key="1">
    <source>
        <dbReference type="SAM" id="MobiDB-lite"/>
    </source>
</evidence>
<proteinExistence type="predicted"/>
<name>A0A151N4H4_ALLMI</name>
<feature type="region of interest" description="Disordered" evidence="1">
    <location>
        <begin position="1"/>
        <end position="33"/>
    </location>
</feature>
<evidence type="ECO:0000313" key="3">
    <source>
        <dbReference type="Proteomes" id="UP000050525"/>
    </source>
</evidence>
<organism evidence="2 3">
    <name type="scientific">Alligator mississippiensis</name>
    <name type="common">American alligator</name>
    <dbReference type="NCBI Taxonomy" id="8496"/>
    <lineage>
        <taxon>Eukaryota</taxon>
        <taxon>Metazoa</taxon>
        <taxon>Chordata</taxon>
        <taxon>Craniata</taxon>
        <taxon>Vertebrata</taxon>
        <taxon>Euteleostomi</taxon>
        <taxon>Archelosauria</taxon>
        <taxon>Archosauria</taxon>
        <taxon>Crocodylia</taxon>
        <taxon>Alligatoridae</taxon>
        <taxon>Alligatorinae</taxon>
        <taxon>Alligator</taxon>
    </lineage>
</organism>
<sequence>MHGGAAAGSRRLAEAGGSHGNESFPGRLPSPAVNRGRVKAVCCSLLYPLPSIVRVSFLVPDKLQLAGD</sequence>
<dbReference type="EMBL" id="AKHW03004053">
    <property type="protein sequence ID" value="KYO31688.1"/>
    <property type="molecule type" value="Genomic_DNA"/>
</dbReference>
<dbReference type="Proteomes" id="UP000050525">
    <property type="component" value="Unassembled WGS sequence"/>
</dbReference>
<protein>
    <submittedName>
        <fullName evidence="2">Uncharacterized protein</fullName>
    </submittedName>
</protein>
<evidence type="ECO:0000313" key="2">
    <source>
        <dbReference type="EMBL" id="KYO31688.1"/>
    </source>
</evidence>
<keyword evidence="3" id="KW-1185">Reference proteome</keyword>